<protein>
    <submittedName>
        <fullName evidence="1">Uncharacterized protein</fullName>
    </submittedName>
</protein>
<dbReference type="EMBL" id="PJQY01000025">
    <property type="protein sequence ID" value="PQQ20831.1"/>
    <property type="molecule type" value="Genomic_DNA"/>
</dbReference>
<evidence type="ECO:0000313" key="2">
    <source>
        <dbReference type="Proteomes" id="UP000250321"/>
    </source>
</evidence>
<dbReference type="Proteomes" id="UP000250321">
    <property type="component" value="Unassembled WGS sequence"/>
</dbReference>
<name>A0A314ZV37_PRUYE</name>
<dbReference type="AlphaFoldDB" id="A0A314ZV37"/>
<accession>A0A314ZV37</accession>
<comment type="caution">
    <text evidence="1">The sequence shown here is derived from an EMBL/GenBank/DDBJ whole genome shotgun (WGS) entry which is preliminary data.</text>
</comment>
<proteinExistence type="predicted"/>
<sequence length="49" mass="5904">MSFRSLTLLRLFDEVEGFGLWFWTDDHLRKMIDEFEQIKQQLAECLGIP</sequence>
<keyword evidence="2" id="KW-1185">Reference proteome</keyword>
<gene>
    <name evidence="1" type="ORF">Pyn_25102</name>
</gene>
<organism evidence="1 2">
    <name type="scientific">Prunus yedoensis var. nudiflora</name>
    <dbReference type="NCBI Taxonomy" id="2094558"/>
    <lineage>
        <taxon>Eukaryota</taxon>
        <taxon>Viridiplantae</taxon>
        <taxon>Streptophyta</taxon>
        <taxon>Embryophyta</taxon>
        <taxon>Tracheophyta</taxon>
        <taxon>Spermatophyta</taxon>
        <taxon>Magnoliopsida</taxon>
        <taxon>eudicotyledons</taxon>
        <taxon>Gunneridae</taxon>
        <taxon>Pentapetalae</taxon>
        <taxon>rosids</taxon>
        <taxon>fabids</taxon>
        <taxon>Rosales</taxon>
        <taxon>Rosaceae</taxon>
        <taxon>Amygdaloideae</taxon>
        <taxon>Amygdaleae</taxon>
        <taxon>Prunus</taxon>
    </lineage>
</organism>
<reference evidence="1 2" key="1">
    <citation type="submission" date="2018-02" db="EMBL/GenBank/DDBJ databases">
        <title>Draft genome of wild Prunus yedoensis var. nudiflora.</title>
        <authorList>
            <person name="Baek S."/>
            <person name="Kim J.-H."/>
            <person name="Choi K."/>
            <person name="Kim G.-B."/>
            <person name="Cho A."/>
            <person name="Jang H."/>
            <person name="Shin C.-H."/>
            <person name="Yu H.-J."/>
            <person name="Mun J.-H."/>
        </authorList>
    </citation>
    <scope>NUCLEOTIDE SEQUENCE [LARGE SCALE GENOMIC DNA]</scope>
    <source>
        <strain evidence="2">cv. Jeju island</strain>
        <tissue evidence="1">Leaf</tissue>
    </source>
</reference>
<evidence type="ECO:0000313" key="1">
    <source>
        <dbReference type="EMBL" id="PQQ20831.1"/>
    </source>
</evidence>